<dbReference type="Pfam" id="PF06224">
    <property type="entry name" value="AlkZ-like"/>
    <property type="match status" value="1"/>
</dbReference>
<gene>
    <name evidence="1" type="ORF">CMC5_042740</name>
</gene>
<accession>A0A0K1EGY5</accession>
<dbReference type="Proteomes" id="UP000067626">
    <property type="component" value="Chromosome"/>
</dbReference>
<dbReference type="RefSeq" id="WP_050432100.1">
    <property type="nucleotide sequence ID" value="NZ_CP012159.1"/>
</dbReference>
<dbReference type="AlphaFoldDB" id="A0A0K1EGY5"/>
<dbReference type="PANTHER" id="PTHR38479:SF2">
    <property type="entry name" value="WINGED HELIX DNA-BINDING DOMAIN-CONTAINING PROTEIN"/>
    <property type="match status" value="1"/>
</dbReference>
<organism evidence="1 2">
    <name type="scientific">Chondromyces crocatus</name>
    <dbReference type="NCBI Taxonomy" id="52"/>
    <lineage>
        <taxon>Bacteria</taxon>
        <taxon>Pseudomonadati</taxon>
        <taxon>Myxococcota</taxon>
        <taxon>Polyangia</taxon>
        <taxon>Polyangiales</taxon>
        <taxon>Polyangiaceae</taxon>
        <taxon>Chondromyces</taxon>
    </lineage>
</organism>
<evidence type="ECO:0000313" key="2">
    <source>
        <dbReference type="Proteomes" id="UP000067626"/>
    </source>
</evidence>
<sequence>MASTATPSLMTRKALNRATLARQMLLGRAPVDPLTAIEQIGGLQAQLARPPYIGLWSRLEGFQRDALSRLLHERKVVRATMMRATLHIVSTRDFLHLRPILQPSLDQGVRAVLRERADTVDVEGVLAAARAFLDEAPRPFEALRDHLLTLFPGGDERAMGYTVRLRLPLVQVPTDTAWGYPGNASFAVASSWLGQPLGADPSPHALVLRYLAAFGPATPADVQTWSGLKALRSTFDALRPELLVLRDEQGKELFDLPDAPRPAEDTSAPVRFLPDYDSLVLAHADRSRLIADVHRPLIFRPNLRILPTFLVDGLVAGTWSVETKKKVVTLQLEPFHALSKAAREALSQEGEALLRFVEPEATRFEMHFVKSTARAPA</sequence>
<dbReference type="STRING" id="52.CMC5_042740"/>
<evidence type="ECO:0000313" key="1">
    <source>
        <dbReference type="EMBL" id="AKT40121.1"/>
    </source>
</evidence>
<dbReference type="InterPro" id="IPR009351">
    <property type="entry name" value="AlkZ-like"/>
</dbReference>
<dbReference type="EMBL" id="CP012159">
    <property type="protein sequence ID" value="AKT40121.1"/>
    <property type="molecule type" value="Genomic_DNA"/>
</dbReference>
<name>A0A0K1EGY5_CHOCO</name>
<reference evidence="1 2" key="1">
    <citation type="submission" date="2015-07" db="EMBL/GenBank/DDBJ databases">
        <title>Genome analysis of myxobacterium Chondromyces crocatus Cm c5 reveals a high potential for natural compound synthesis and the genetic basis for the loss of fruiting body formation.</title>
        <authorList>
            <person name="Zaburannyi N."/>
            <person name="Bunk B."/>
            <person name="Maier J."/>
            <person name="Overmann J."/>
            <person name="Mueller R."/>
        </authorList>
    </citation>
    <scope>NUCLEOTIDE SEQUENCE [LARGE SCALE GENOMIC DNA]</scope>
    <source>
        <strain evidence="1 2">Cm c5</strain>
    </source>
</reference>
<dbReference type="PATRIC" id="fig|52.7.peg.4703"/>
<proteinExistence type="predicted"/>
<dbReference type="KEGG" id="ccro:CMC5_042740"/>
<keyword evidence="2" id="KW-1185">Reference proteome</keyword>
<evidence type="ECO:0008006" key="3">
    <source>
        <dbReference type="Google" id="ProtNLM"/>
    </source>
</evidence>
<dbReference type="PANTHER" id="PTHR38479">
    <property type="entry name" value="LMO0824 PROTEIN"/>
    <property type="match status" value="1"/>
</dbReference>
<protein>
    <recommendedName>
        <fullName evidence="3">Winged helix DNA-binding domain-containing protein</fullName>
    </recommendedName>
</protein>